<dbReference type="EMBL" id="JBJUIK010000011">
    <property type="protein sequence ID" value="KAL3512990.1"/>
    <property type="molecule type" value="Genomic_DNA"/>
</dbReference>
<organism evidence="1 2">
    <name type="scientific">Cinchona calisaya</name>
    <dbReference type="NCBI Taxonomy" id="153742"/>
    <lineage>
        <taxon>Eukaryota</taxon>
        <taxon>Viridiplantae</taxon>
        <taxon>Streptophyta</taxon>
        <taxon>Embryophyta</taxon>
        <taxon>Tracheophyta</taxon>
        <taxon>Spermatophyta</taxon>
        <taxon>Magnoliopsida</taxon>
        <taxon>eudicotyledons</taxon>
        <taxon>Gunneridae</taxon>
        <taxon>Pentapetalae</taxon>
        <taxon>asterids</taxon>
        <taxon>lamiids</taxon>
        <taxon>Gentianales</taxon>
        <taxon>Rubiaceae</taxon>
        <taxon>Cinchonoideae</taxon>
        <taxon>Cinchoneae</taxon>
        <taxon>Cinchona</taxon>
    </lineage>
</organism>
<dbReference type="PANTHER" id="PTHR31973:SF187">
    <property type="entry name" value="MUTATOR TRANSPOSASE MUDRA PROTEIN"/>
    <property type="match status" value="1"/>
</dbReference>
<evidence type="ECO:0000313" key="2">
    <source>
        <dbReference type="Proteomes" id="UP001630127"/>
    </source>
</evidence>
<gene>
    <name evidence="1" type="ORF">ACH5RR_025707</name>
</gene>
<evidence type="ECO:0008006" key="3">
    <source>
        <dbReference type="Google" id="ProtNLM"/>
    </source>
</evidence>
<reference evidence="1 2" key="1">
    <citation type="submission" date="2024-11" db="EMBL/GenBank/DDBJ databases">
        <title>A near-complete genome assembly of Cinchona calisaya.</title>
        <authorList>
            <person name="Lian D.C."/>
            <person name="Zhao X.W."/>
            <person name="Wei L."/>
        </authorList>
    </citation>
    <scope>NUCLEOTIDE SEQUENCE [LARGE SCALE GENOMIC DNA]</scope>
    <source>
        <tissue evidence="1">Nenye</tissue>
    </source>
</reference>
<accession>A0ABD2Z0F3</accession>
<dbReference type="PANTHER" id="PTHR31973">
    <property type="entry name" value="POLYPROTEIN, PUTATIVE-RELATED"/>
    <property type="match status" value="1"/>
</dbReference>
<comment type="caution">
    <text evidence="1">The sequence shown here is derived from an EMBL/GenBank/DDBJ whole genome shotgun (WGS) entry which is preliminary data.</text>
</comment>
<dbReference type="Proteomes" id="UP001630127">
    <property type="component" value="Unassembled WGS sequence"/>
</dbReference>
<dbReference type="AlphaFoldDB" id="A0ABD2Z0F3"/>
<proteinExistence type="predicted"/>
<evidence type="ECO:0000313" key="1">
    <source>
        <dbReference type="EMBL" id="KAL3512990.1"/>
    </source>
</evidence>
<name>A0ABD2Z0F3_9GENT</name>
<sequence length="117" mass="13629">MARAQRTSIPNYGLIQTIGDLLPGVDHRMCIKHMYNNSKKEHSELTLKDRTWATFRTSYVNLFAFHMEQLKDVNDGAYKWLIENTNPKNWSKSSSRTTPKCDILLNNIYESFNSTIL</sequence>
<protein>
    <recommendedName>
        <fullName evidence="3">MULE transposase domain-containing protein</fullName>
    </recommendedName>
</protein>
<keyword evidence="2" id="KW-1185">Reference proteome</keyword>